<keyword evidence="3" id="KW-1185">Reference proteome</keyword>
<proteinExistence type="predicted"/>
<evidence type="ECO:0000313" key="2">
    <source>
        <dbReference type="EMBL" id="CAG5058821.1"/>
    </source>
</evidence>
<evidence type="ECO:0000313" key="3">
    <source>
        <dbReference type="Proteomes" id="UP000691718"/>
    </source>
</evidence>
<dbReference type="EMBL" id="CAJQZP010001686">
    <property type="protein sequence ID" value="CAG5058821.1"/>
    <property type="molecule type" value="Genomic_DNA"/>
</dbReference>
<evidence type="ECO:0000256" key="1">
    <source>
        <dbReference type="SAM" id="MobiDB-lite"/>
    </source>
</evidence>
<gene>
    <name evidence="2" type="ORF">PAPOLLO_LOCUS27727</name>
</gene>
<feature type="region of interest" description="Disordered" evidence="1">
    <location>
        <begin position="1"/>
        <end position="33"/>
    </location>
</feature>
<accession>A0A8S3Y9J2</accession>
<name>A0A8S3Y9J2_PARAO</name>
<reference evidence="2" key="1">
    <citation type="submission" date="2021-04" db="EMBL/GenBank/DDBJ databases">
        <authorList>
            <person name="Tunstrom K."/>
        </authorList>
    </citation>
    <scope>NUCLEOTIDE SEQUENCE</scope>
</reference>
<dbReference type="AlphaFoldDB" id="A0A8S3Y9J2"/>
<dbReference type="Proteomes" id="UP000691718">
    <property type="component" value="Unassembled WGS sequence"/>
</dbReference>
<feature type="compositionally biased region" description="Basic residues" evidence="1">
    <location>
        <begin position="22"/>
        <end position="31"/>
    </location>
</feature>
<comment type="caution">
    <text evidence="2">The sequence shown here is derived from an EMBL/GenBank/DDBJ whole genome shotgun (WGS) entry which is preliminary data.</text>
</comment>
<organism evidence="2 3">
    <name type="scientific">Parnassius apollo</name>
    <name type="common">Apollo butterfly</name>
    <name type="synonym">Papilio apollo</name>
    <dbReference type="NCBI Taxonomy" id="110799"/>
    <lineage>
        <taxon>Eukaryota</taxon>
        <taxon>Metazoa</taxon>
        <taxon>Ecdysozoa</taxon>
        <taxon>Arthropoda</taxon>
        <taxon>Hexapoda</taxon>
        <taxon>Insecta</taxon>
        <taxon>Pterygota</taxon>
        <taxon>Neoptera</taxon>
        <taxon>Endopterygota</taxon>
        <taxon>Lepidoptera</taxon>
        <taxon>Glossata</taxon>
        <taxon>Ditrysia</taxon>
        <taxon>Papilionoidea</taxon>
        <taxon>Papilionidae</taxon>
        <taxon>Parnassiinae</taxon>
        <taxon>Parnassini</taxon>
        <taxon>Parnassius</taxon>
        <taxon>Parnassius</taxon>
    </lineage>
</organism>
<feature type="region of interest" description="Disordered" evidence="1">
    <location>
        <begin position="49"/>
        <end position="68"/>
    </location>
</feature>
<sequence>MITNSGNADECSESGNAEHPKRNTPARKRKLRQLDNIVTKARLVADVIGNSGTSSNHSETSLMFLAKV</sequence>
<protein>
    <submittedName>
        <fullName evidence="2">(apollo) hypothetical protein</fullName>
    </submittedName>
</protein>
<feature type="compositionally biased region" description="Polar residues" evidence="1">
    <location>
        <begin position="50"/>
        <end position="61"/>
    </location>
</feature>